<dbReference type="InterPro" id="IPR011611">
    <property type="entry name" value="PfkB_dom"/>
</dbReference>
<comment type="caution">
    <text evidence="4">The sequence shown here is derived from an EMBL/GenBank/DDBJ whole genome shotgun (WGS) entry which is preliminary data.</text>
</comment>
<dbReference type="Pfam" id="PF00294">
    <property type="entry name" value="PfkB"/>
    <property type="match status" value="1"/>
</dbReference>
<evidence type="ECO:0000313" key="5">
    <source>
        <dbReference type="Proteomes" id="UP000034212"/>
    </source>
</evidence>
<evidence type="ECO:0000313" key="4">
    <source>
        <dbReference type="EMBL" id="KKU81000.1"/>
    </source>
</evidence>
<evidence type="ECO:0000259" key="3">
    <source>
        <dbReference type="Pfam" id="PF00294"/>
    </source>
</evidence>
<sequence>MNVVVTGSLGYDYIMDFSGRFADRIMADKIHKISLSFLVDKLSKQFGGTACNIAYTLKLLGVEPLIVSSAGNDFALYKKFLKSHHISTKYIKEYSDVSTGSYFVITDKDDNQIGSFYAGAMKYAKNLPFPQGDFMVIAPNDPIAVKKYVHECRQKNLPYLYDPAFQIDNFTPEELREGIEGAKILIGNDYEIDLIQDKLGISHEDLLVMGPTVITTLGPKGSIIENRHESIGIKPAKPKNTSDPTGAGDAYRAGFLAGYLRALQRLSLKDASRLSLDGDELQICGQMGSVSAVYTVEQYGTQTHSFTKKEFIERYKENYGTTLTL</sequence>
<reference evidence="4 5" key="1">
    <citation type="journal article" date="2015" name="Nature">
        <title>rRNA introns, odd ribosomes, and small enigmatic genomes across a large radiation of phyla.</title>
        <authorList>
            <person name="Brown C.T."/>
            <person name="Hug L.A."/>
            <person name="Thomas B.C."/>
            <person name="Sharon I."/>
            <person name="Castelle C.J."/>
            <person name="Singh A."/>
            <person name="Wilkins M.J."/>
            <person name="Williams K.H."/>
            <person name="Banfield J.F."/>
        </authorList>
    </citation>
    <scope>NUCLEOTIDE SEQUENCE [LARGE SCALE GENOMIC DNA]</scope>
</reference>
<dbReference type="EMBL" id="LCOQ01000004">
    <property type="protein sequence ID" value="KKU81000.1"/>
    <property type="molecule type" value="Genomic_DNA"/>
</dbReference>
<dbReference type="PROSITE" id="PS00583">
    <property type="entry name" value="PFKB_KINASES_1"/>
    <property type="match status" value="1"/>
</dbReference>
<name>A0A0G1WFK3_9BACT</name>
<dbReference type="InterPro" id="IPR029056">
    <property type="entry name" value="Ribokinase-like"/>
</dbReference>
<dbReference type="AlphaFoldDB" id="A0A0G1WFK3"/>
<dbReference type="GO" id="GO:0016301">
    <property type="term" value="F:kinase activity"/>
    <property type="evidence" value="ECO:0007669"/>
    <property type="project" value="UniProtKB-KW"/>
</dbReference>
<evidence type="ECO:0000256" key="2">
    <source>
        <dbReference type="ARBA" id="ARBA00022777"/>
    </source>
</evidence>
<dbReference type="CDD" id="cd01942">
    <property type="entry name" value="ribokinase_group_A"/>
    <property type="match status" value="1"/>
</dbReference>
<proteinExistence type="predicted"/>
<organism evidence="4 5">
    <name type="scientific">Candidatus Gottesmanbacteria bacterium GW2011_GWA1_47_8</name>
    <dbReference type="NCBI Taxonomy" id="1618438"/>
    <lineage>
        <taxon>Bacteria</taxon>
        <taxon>Candidatus Gottesmaniibacteriota</taxon>
    </lineage>
</organism>
<dbReference type="PROSITE" id="PS00584">
    <property type="entry name" value="PFKB_KINASES_2"/>
    <property type="match status" value="1"/>
</dbReference>
<dbReference type="PANTHER" id="PTHR10584:SF166">
    <property type="entry name" value="RIBOKINASE"/>
    <property type="match status" value="1"/>
</dbReference>
<feature type="domain" description="Carbohydrate kinase PfkB" evidence="3">
    <location>
        <begin position="24"/>
        <end position="303"/>
    </location>
</feature>
<dbReference type="InterPro" id="IPR002173">
    <property type="entry name" value="Carboh/pur_kinase_PfkB_CS"/>
</dbReference>
<keyword evidence="2 4" id="KW-0418">Kinase</keyword>
<keyword evidence="1" id="KW-0808">Transferase</keyword>
<dbReference type="SUPFAM" id="SSF53613">
    <property type="entry name" value="Ribokinase-like"/>
    <property type="match status" value="1"/>
</dbReference>
<accession>A0A0G1WFK3</accession>
<dbReference type="Gene3D" id="3.40.1190.20">
    <property type="match status" value="1"/>
</dbReference>
<evidence type="ECO:0000256" key="1">
    <source>
        <dbReference type="ARBA" id="ARBA00022679"/>
    </source>
</evidence>
<dbReference type="PANTHER" id="PTHR10584">
    <property type="entry name" value="SUGAR KINASE"/>
    <property type="match status" value="1"/>
</dbReference>
<gene>
    <name evidence="4" type="ORF">UY08_C0004G0008</name>
</gene>
<dbReference type="Proteomes" id="UP000034212">
    <property type="component" value="Unassembled WGS sequence"/>
</dbReference>
<protein>
    <submittedName>
        <fullName evidence="4">Adenosine kinase</fullName>
    </submittedName>
</protein>